<dbReference type="PANTHER" id="PTHR33164">
    <property type="entry name" value="TRANSCRIPTIONAL REGULATOR, MARR FAMILY"/>
    <property type="match status" value="1"/>
</dbReference>
<dbReference type="GO" id="GO:0003700">
    <property type="term" value="F:DNA-binding transcription factor activity"/>
    <property type="evidence" value="ECO:0007669"/>
    <property type="project" value="InterPro"/>
</dbReference>
<dbReference type="AlphaFoldDB" id="A0A0R2RJ43"/>
<dbReference type="InterPro" id="IPR036388">
    <property type="entry name" value="WH-like_DNA-bd_sf"/>
</dbReference>
<reference evidence="2 3" key="1">
    <citation type="submission" date="2015-10" db="EMBL/GenBank/DDBJ databases">
        <title>Metagenome-Assembled Genomes uncover a global brackish microbiome.</title>
        <authorList>
            <person name="Hugerth L.W."/>
            <person name="Larsson J."/>
            <person name="Alneberg J."/>
            <person name="Lindh M.V."/>
            <person name="Legrand C."/>
            <person name="Pinhassi J."/>
            <person name="Andersson A.F."/>
        </authorList>
    </citation>
    <scope>NUCLEOTIDE SEQUENCE [LARGE SCALE GENOMIC DNA]</scope>
    <source>
        <strain evidence="2">BACL18 MAG-120507-bin52</strain>
    </source>
</reference>
<proteinExistence type="predicted"/>
<dbReference type="PANTHER" id="PTHR33164:SF57">
    <property type="entry name" value="MARR-FAMILY TRANSCRIPTIONAL REGULATOR"/>
    <property type="match status" value="1"/>
</dbReference>
<organism evidence="2 3">
    <name type="scientific">Verrucomicrobia subdivision 6 bacterium BACL9 MAG-120507-bin52</name>
    <dbReference type="NCBI Taxonomy" id="1655590"/>
    <lineage>
        <taxon>Bacteria</taxon>
        <taxon>Pseudomonadati</taxon>
        <taxon>Verrucomicrobiota</taxon>
        <taxon>Verrucomicrobiia</taxon>
        <taxon>Verrucomicrobiales</taxon>
        <taxon>Verrucomicrobia subdivision 6</taxon>
    </lineage>
</organism>
<dbReference type="InterPro" id="IPR039422">
    <property type="entry name" value="MarR/SlyA-like"/>
</dbReference>
<gene>
    <name evidence="2" type="ORF">ABR82_07775</name>
</gene>
<dbReference type="PRINTS" id="PR00598">
    <property type="entry name" value="HTHMARR"/>
</dbReference>
<sequence>MASNVFRPKYTHLSVLVRTGYFIEYIFHMTKYPQNGVTGVLDPRVLELERIATLLQRRFLVDLLRQTSTKRLSIPQFTLLGFLGLESGVPMGMLAKRMGHATSATTGLVDRLEAVGLVRRQAQKGDRRQKLVEITTKGKELMARLQGELRHHLGAILTQLEEKDQDAWVRIYRVMENYCRELPRN</sequence>
<dbReference type="Proteomes" id="UP000051269">
    <property type="component" value="Unassembled WGS sequence"/>
</dbReference>
<evidence type="ECO:0000313" key="2">
    <source>
        <dbReference type="EMBL" id="KRO62606.1"/>
    </source>
</evidence>
<dbReference type="InterPro" id="IPR000835">
    <property type="entry name" value="HTH_MarR-typ"/>
</dbReference>
<name>A0A0R2RJ43_9BACT</name>
<protein>
    <recommendedName>
        <fullName evidence="1">HTH marR-type domain-containing protein</fullName>
    </recommendedName>
</protein>
<dbReference type="InterPro" id="IPR036390">
    <property type="entry name" value="WH_DNA-bd_sf"/>
</dbReference>
<dbReference type="PROSITE" id="PS50995">
    <property type="entry name" value="HTH_MARR_2"/>
    <property type="match status" value="1"/>
</dbReference>
<feature type="domain" description="HTH marR-type" evidence="1">
    <location>
        <begin position="41"/>
        <end position="177"/>
    </location>
</feature>
<dbReference type="Pfam" id="PF12802">
    <property type="entry name" value="MarR_2"/>
    <property type="match status" value="1"/>
</dbReference>
<dbReference type="SUPFAM" id="SSF46785">
    <property type="entry name" value="Winged helix' DNA-binding domain"/>
    <property type="match status" value="1"/>
</dbReference>
<accession>A0A0R2RJ43</accession>
<dbReference type="Gene3D" id="1.10.10.10">
    <property type="entry name" value="Winged helix-like DNA-binding domain superfamily/Winged helix DNA-binding domain"/>
    <property type="match status" value="1"/>
</dbReference>
<evidence type="ECO:0000259" key="1">
    <source>
        <dbReference type="PROSITE" id="PS50995"/>
    </source>
</evidence>
<dbReference type="SMART" id="SM00347">
    <property type="entry name" value="HTH_MARR"/>
    <property type="match status" value="1"/>
</dbReference>
<evidence type="ECO:0000313" key="3">
    <source>
        <dbReference type="Proteomes" id="UP000051269"/>
    </source>
</evidence>
<dbReference type="GO" id="GO:0006950">
    <property type="term" value="P:response to stress"/>
    <property type="evidence" value="ECO:0007669"/>
    <property type="project" value="TreeGrafter"/>
</dbReference>
<comment type="caution">
    <text evidence="2">The sequence shown here is derived from an EMBL/GenBank/DDBJ whole genome shotgun (WGS) entry which is preliminary data.</text>
</comment>
<dbReference type="EMBL" id="LIBO01000053">
    <property type="protein sequence ID" value="KRO62606.1"/>
    <property type="molecule type" value="Genomic_DNA"/>
</dbReference>